<protein>
    <submittedName>
        <fullName evidence="3">Esterase-like activity of phytase family protein</fullName>
    </submittedName>
</protein>
<keyword evidence="4" id="KW-1185">Reference proteome</keyword>
<evidence type="ECO:0000259" key="2">
    <source>
        <dbReference type="Pfam" id="PF13449"/>
    </source>
</evidence>
<proteinExistence type="predicted"/>
<evidence type="ECO:0000313" key="4">
    <source>
        <dbReference type="Proteomes" id="UP000305881"/>
    </source>
</evidence>
<evidence type="ECO:0000256" key="1">
    <source>
        <dbReference type="SAM" id="SignalP"/>
    </source>
</evidence>
<feature type="chain" id="PRO_5020205349" evidence="1">
    <location>
        <begin position="23"/>
        <end position="462"/>
    </location>
</feature>
<gene>
    <name evidence="3" type="ORF">EQU24_01565</name>
</gene>
<dbReference type="EMBL" id="CP035467">
    <property type="protein sequence ID" value="QCW81083.1"/>
    <property type="molecule type" value="Genomic_DNA"/>
</dbReference>
<dbReference type="InterPro" id="IPR027372">
    <property type="entry name" value="Phytase-like_dom"/>
</dbReference>
<dbReference type="Proteomes" id="UP000305881">
    <property type="component" value="Chromosome"/>
</dbReference>
<organism evidence="3 4">
    <name type="scientific">Methylotuvimicrobium buryatense</name>
    <name type="common">Methylomicrobium buryatense</name>
    <dbReference type="NCBI Taxonomy" id="95641"/>
    <lineage>
        <taxon>Bacteria</taxon>
        <taxon>Pseudomonadati</taxon>
        <taxon>Pseudomonadota</taxon>
        <taxon>Gammaproteobacteria</taxon>
        <taxon>Methylococcales</taxon>
        <taxon>Methylococcaceae</taxon>
        <taxon>Methylotuvimicrobium</taxon>
    </lineage>
</organism>
<keyword evidence="1" id="KW-0732">Signal</keyword>
<sequence>MKKMIRSLIGAGLLVQVAGVSALEIKASFEPAIDDPSLDLGYYTHPAGGQTLSLFGGAGSGSYRGPGDAPNIIWTVGDRGPNFTCDAAPSVLGLTAAVACPADPQRGVAAGVGRIYPRPDYAPSIYQLRMEKSGLLKVLKVIPLRNIDGTPISGLLNPQITGTTEIPRDGAGNVLDQDAGAIDAEGLVRLPHFGGRFFIGEENATGFVEVASDGRILKRFVPAGTENEYTHPIEGLPAGYPVEGSLPELLAKRRINRGIESMAVSPDFRFLYFIVQSPLDNPNTSVRDTPNIRLYKARLKAHPKGSKIEVIGEWVYQLDPVSILQNVGVTDANRIRDLRISEMMWLDKERFLVIERTDQATALYEIDLKDATNIAGSEWDDPLTIPTLEQYPDLSAVGVKPVEKKLRFIASSLDGAEPQFAEKLEGLGLTNQKELILINDDDFGITGQRIRVDIVKGAGFGR</sequence>
<dbReference type="PANTHER" id="PTHR37957">
    <property type="entry name" value="BLR7070 PROTEIN"/>
    <property type="match status" value="1"/>
</dbReference>
<reference evidence="4" key="1">
    <citation type="journal article" date="2019" name="J. Bacteriol.">
        <title>A Mutagenic Screen Identifies a TonB-Dependent Receptor Required for the Lanthanide Metal Switch in the Type I Methanotroph 'Methylotuvimicrobium buryatense' 5GB1C.</title>
        <authorList>
            <person name="Groom J.D."/>
            <person name="Ford S.M."/>
            <person name="Pesesky M.W."/>
            <person name="Lidstrom M.E."/>
        </authorList>
    </citation>
    <scope>NUCLEOTIDE SEQUENCE [LARGE SCALE GENOMIC DNA]</scope>
    <source>
        <strain evidence="4">5GB1C</strain>
    </source>
</reference>
<dbReference type="KEGG" id="mbur:EQU24_01565"/>
<dbReference type="RefSeq" id="WP_017841187.1">
    <property type="nucleotide sequence ID" value="NZ_CP035467.1"/>
</dbReference>
<feature type="domain" description="Phytase-like" evidence="2">
    <location>
        <begin position="129"/>
        <end position="443"/>
    </location>
</feature>
<dbReference type="AlphaFoldDB" id="A0A4P9UL56"/>
<evidence type="ECO:0000313" key="3">
    <source>
        <dbReference type="EMBL" id="QCW81083.1"/>
    </source>
</evidence>
<dbReference type="OrthoDB" id="384721at2"/>
<dbReference type="Pfam" id="PF13449">
    <property type="entry name" value="Phytase-like"/>
    <property type="match status" value="1"/>
</dbReference>
<name>A0A4P9UL56_METBY</name>
<feature type="signal peptide" evidence="1">
    <location>
        <begin position="1"/>
        <end position="22"/>
    </location>
</feature>
<accession>A0A4P9UL56</accession>
<dbReference type="PANTHER" id="PTHR37957:SF1">
    <property type="entry name" value="PHYTASE-LIKE DOMAIN-CONTAINING PROTEIN"/>
    <property type="match status" value="1"/>
</dbReference>